<keyword evidence="2" id="KW-1185">Reference proteome</keyword>
<proteinExistence type="predicted"/>
<sequence>MEFHQVCLSLLKGDMLRLKAGTPTWIALYRALHLFETVKFNYPFHYSLLCPSGTCPSSAASANPCVTAPPISYHPSTATRIAVRCCSAVDLTWLPVYSSLICVLISFPSGSEAESVCWTHSRIRIRISTKKSPKTQWLLVIPAIPGKNLVQMKFA</sequence>
<gene>
    <name evidence="1" type="ORF">SEVIR_8G051101v2</name>
</gene>
<accession>A0A4U6TEW0</accession>
<dbReference type="Proteomes" id="UP000298652">
    <property type="component" value="Chromosome 8"/>
</dbReference>
<dbReference type="Gramene" id="TKV99553">
    <property type="protein sequence ID" value="TKV99553"/>
    <property type="gene ID" value="SEVIR_8G051101v2"/>
</dbReference>
<evidence type="ECO:0000313" key="1">
    <source>
        <dbReference type="EMBL" id="TKV99553.1"/>
    </source>
</evidence>
<name>A0A4U6TEW0_SETVI</name>
<dbReference type="EMBL" id="CM016559">
    <property type="protein sequence ID" value="TKV99553.1"/>
    <property type="molecule type" value="Genomic_DNA"/>
</dbReference>
<dbReference type="AlphaFoldDB" id="A0A4U6TEW0"/>
<organism evidence="1 2">
    <name type="scientific">Setaria viridis</name>
    <name type="common">Green bristlegrass</name>
    <name type="synonym">Setaria italica subsp. viridis</name>
    <dbReference type="NCBI Taxonomy" id="4556"/>
    <lineage>
        <taxon>Eukaryota</taxon>
        <taxon>Viridiplantae</taxon>
        <taxon>Streptophyta</taxon>
        <taxon>Embryophyta</taxon>
        <taxon>Tracheophyta</taxon>
        <taxon>Spermatophyta</taxon>
        <taxon>Magnoliopsida</taxon>
        <taxon>Liliopsida</taxon>
        <taxon>Poales</taxon>
        <taxon>Poaceae</taxon>
        <taxon>PACMAD clade</taxon>
        <taxon>Panicoideae</taxon>
        <taxon>Panicodae</taxon>
        <taxon>Paniceae</taxon>
        <taxon>Cenchrinae</taxon>
        <taxon>Setaria</taxon>
    </lineage>
</organism>
<protein>
    <submittedName>
        <fullName evidence="1">Uncharacterized protein</fullName>
    </submittedName>
</protein>
<evidence type="ECO:0000313" key="2">
    <source>
        <dbReference type="Proteomes" id="UP000298652"/>
    </source>
</evidence>
<reference evidence="1" key="1">
    <citation type="submission" date="2019-03" db="EMBL/GenBank/DDBJ databases">
        <title>WGS assembly of Setaria viridis.</title>
        <authorList>
            <person name="Huang P."/>
            <person name="Jenkins J."/>
            <person name="Grimwood J."/>
            <person name="Barry K."/>
            <person name="Healey A."/>
            <person name="Mamidi S."/>
            <person name="Sreedasyam A."/>
            <person name="Shu S."/>
            <person name="Feldman M."/>
            <person name="Wu J."/>
            <person name="Yu Y."/>
            <person name="Chen C."/>
            <person name="Johnson J."/>
            <person name="Rokhsar D."/>
            <person name="Baxter I."/>
            <person name="Schmutz J."/>
            <person name="Brutnell T."/>
            <person name="Kellogg E."/>
        </authorList>
    </citation>
    <scope>NUCLEOTIDE SEQUENCE [LARGE SCALE GENOMIC DNA]</scope>
</reference>